<evidence type="ECO:0000313" key="1">
    <source>
        <dbReference type="EMBL" id="GJJ06126.1"/>
    </source>
</evidence>
<sequence length="50" mass="5523">MSMTATLTGAYVIPRDNEVHEEIARCLRTSAHQEVSRALLCGEVHEAVIN</sequence>
<protein>
    <submittedName>
        <fullName evidence="1">Uncharacterized protein</fullName>
    </submittedName>
</protein>
<dbReference type="EMBL" id="BPWL01000001">
    <property type="protein sequence ID" value="GJJ06126.1"/>
    <property type="molecule type" value="Genomic_DNA"/>
</dbReference>
<accession>A0AAV5A0M3</accession>
<proteinExistence type="predicted"/>
<dbReference type="AlphaFoldDB" id="A0AAV5A0M3"/>
<gene>
    <name evidence="1" type="ORF">Clacol_000315</name>
</gene>
<dbReference type="Proteomes" id="UP001050691">
    <property type="component" value="Unassembled WGS sequence"/>
</dbReference>
<organism evidence="1 2">
    <name type="scientific">Clathrus columnatus</name>
    <dbReference type="NCBI Taxonomy" id="1419009"/>
    <lineage>
        <taxon>Eukaryota</taxon>
        <taxon>Fungi</taxon>
        <taxon>Dikarya</taxon>
        <taxon>Basidiomycota</taxon>
        <taxon>Agaricomycotina</taxon>
        <taxon>Agaricomycetes</taxon>
        <taxon>Phallomycetidae</taxon>
        <taxon>Phallales</taxon>
        <taxon>Clathraceae</taxon>
        <taxon>Clathrus</taxon>
    </lineage>
</organism>
<evidence type="ECO:0000313" key="2">
    <source>
        <dbReference type="Proteomes" id="UP001050691"/>
    </source>
</evidence>
<reference evidence="1" key="1">
    <citation type="submission" date="2021-10" db="EMBL/GenBank/DDBJ databases">
        <title>De novo Genome Assembly of Clathrus columnatus (Basidiomycota, Fungi) Using Illumina and Nanopore Sequence Data.</title>
        <authorList>
            <person name="Ogiso-Tanaka E."/>
            <person name="Itagaki H."/>
            <person name="Hosoya T."/>
            <person name="Hosaka K."/>
        </authorList>
    </citation>
    <scope>NUCLEOTIDE SEQUENCE</scope>
    <source>
        <strain evidence="1">MO-923</strain>
    </source>
</reference>
<keyword evidence="2" id="KW-1185">Reference proteome</keyword>
<comment type="caution">
    <text evidence="1">The sequence shown here is derived from an EMBL/GenBank/DDBJ whole genome shotgun (WGS) entry which is preliminary data.</text>
</comment>
<name>A0AAV5A0M3_9AGAM</name>